<proteinExistence type="predicted"/>
<dbReference type="STRING" id="1618994.UX57_C0027G0002"/>
<organism evidence="1 2">
    <name type="scientific">Candidatus Uhrbacteria bacterium GW2011_GWE2_46_68</name>
    <dbReference type="NCBI Taxonomy" id="1618994"/>
    <lineage>
        <taxon>Bacteria</taxon>
        <taxon>Candidatus Uhriibacteriota</taxon>
    </lineage>
</organism>
<reference evidence="1 2" key="1">
    <citation type="journal article" date="2015" name="Nature">
        <title>rRNA introns, odd ribosomes, and small enigmatic genomes across a large radiation of phyla.</title>
        <authorList>
            <person name="Brown C.T."/>
            <person name="Hug L.A."/>
            <person name="Thomas B.C."/>
            <person name="Sharon I."/>
            <person name="Castelle C.J."/>
            <person name="Singh A."/>
            <person name="Wilkins M.J."/>
            <person name="Williams K.H."/>
            <person name="Banfield J.F."/>
        </authorList>
    </citation>
    <scope>NUCLEOTIDE SEQUENCE [LARGE SCALE GENOMIC DNA]</scope>
</reference>
<evidence type="ECO:0000313" key="1">
    <source>
        <dbReference type="EMBL" id="KKU40042.1"/>
    </source>
</evidence>
<evidence type="ECO:0000313" key="2">
    <source>
        <dbReference type="Proteomes" id="UP000034795"/>
    </source>
</evidence>
<accession>A0A0G1Q5C9</accession>
<protein>
    <submittedName>
        <fullName evidence="1">Uncharacterized protein</fullName>
    </submittedName>
</protein>
<dbReference type="Proteomes" id="UP000034795">
    <property type="component" value="Unassembled WGS sequence"/>
</dbReference>
<sequence>MNTQMVIASLESVLGRRVQTVRALKERDPKLFAQKSGLVSQALGPVVQRFRLNITKEEDAKRAVAISLILLNYILECQAAEWITSKKSDRDPLEVAGAFLRKYSTDALILAAIQRFDRLLTDMKDVWSHARIRVTEDCERWYGITDPETEATLHTAITRELLDAKGFPIGTHEEEVSLRDMIARVKEETRLAKLVHWMLVISPKDVSKFAAAQFVRRNPTIPNPIGGLWCPFLCSLLINAMGEGWGESRRCHTEWKGASGTERFVCVDLKTTRLFLHRLMLEPDLLPSSESVAKKFATVAFQQSRDIFKEACNEKDFYAILKMAGLAFERMVGQTREFYLQVVKDIEHVDDAELLSFWGHRLFAYVPGFDHFLLDENRTRLEKPWTYTKNIRDLEQLADAVARFDLWPPEERQRFADTFALEPLLRSYRHATKDAEALLRIWSGMRRADIAYSLKLTTRCRWSERSSLALCLCEKNESAFCVVEIREVIRRVAWTYQTIQKVLGSPLSYLVLADILLVGTAKYSLENWRSLIGTANVCSQGETLIIWEHLPSDLRKKLYTEFRPDHLAAWFLVNPPQVFRDFFEDLLQNADTETIRAHVLWARGISNLHTFAPGGTRVAIIDELWQRYLSRRF</sequence>
<gene>
    <name evidence="1" type="ORF">UX57_C0027G0002</name>
</gene>
<name>A0A0G1Q5C9_9BACT</name>
<dbReference type="EMBL" id="LCMS01000027">
    <property type="protein sequence ID" value="KKU40042.1"/>
    <property type="molecule type" value="Genomic_DNA"/>
</dbReference>
<comment type="caution">
    <text evidence="1">The sequence shown here is derived from an EMBL/GenBank/DDBJ whole genome shotgun (WGS) entry which is preliminary data.</text>
</comment>
<dbReference type="AlphaFoldDB" id="A0A0G1Q5C9"/>